<accession>A0ABY7FCZ0</accession>
<keyword evidence="5" id="KW-1185">Reference proteome</keyword>
<feature type="transmembrane region" description="Helical" evidence="2">
    <location>
        <begin position="370"/>
        <end position="392"/>
    </location>
</feature>
<dbReference type="EMBL" id="CP111022">
    <property type="protein sequence ID" value="WAR20013.1"/>
    <property type="molecule type" value="Genomic_DNA"/>
</dbReference>
<feature type="transmembrane region" description="Helical" evidence="2">
    <location>
        <begin position="61"/>
        <end position="80"/>
    </location>
</feature>
<evidence type="ECO:0000313" key="3">
    <source>
        <dbReference type="EMBL" id="WAR20013.1"/>
    </source>
</evidence>
<name>A0ABY7FCZ0_MYAAR</name>
<gene>
    <name evidence="3" type="ORF">MAR_001851</name>
    <name evidence="4" type="ORF">MAR_001915</name>
</gene>
<dbReference type="Gene3D" id="1.20.1250.20">
    <property type="entry name" value="MFS general substrate transporter like domains"/>
    <property type="match status" value="1"/>
</dbReference>
<keyword evidence="2" id="KW-0472">Membrane</keyword>
<feature type="transmembrane region" description="Helical" evidence="2">
    <location>
        <begin position="151"/>
        <end position="172"/>
    </location>
</feature>
<sequence length="418" mass="45474">MAIDKSLIISNSEIADVAEKPQVSHPGSDKPVETTTSTIDSNSSTKEVDEDKTAGLPIDRGWAWVVLLAAGFYLMLFGGIRKNFGIFFVEIQSRFQSSIGTALVHPPVIAIIGEYFHKRRGFAMAVAMSGASFGGLIFAPIMSALFEQLGYTGTLMIVAGMTLNFCVAGSLMRPIKSFERTSNGDGSEIEMETLISKSNGVKPHMNSTDEIIAQLVIEQENNHIRMLPAKAVLQLKQSENPHTKLVRSESLEPVKDRNKMKPAESPLLPRARAWSTGTRRQRTVSVQSEVSAAPSHKALSPLNSLVETLSHSRIAIYSSMAEGLYGSVLDIQEIGVDKRTANGHAYVVPKQSICDKLRSSFDFGIFRSTVFPLFLCMAALLSSISILMPSFLPPHAKDLGLLPEQRGLLLSVTPAGNQ</sequence>
<evidence type="ECO:0000256" key="2">
    <source>
        <dbReference type="SAM" id="Phobius"/>
    </source>
</evidence>
<dbReference type="InterPro" id="IPR011701">
    <property type="entry name" value="MFS"/>
</dbReference>
<dbReference type="Pfam" id="PF07690">
    <property type="entry name" value="MFS_1"/>
    <property type="match status" value="1"/>
</dbReference>
<feature type="compositionally biased region" description="Low complexity" evidence="1">
    <location>
        <begin position="34"/>
        <end position="45"/>
    </location>
</feature>
<organism evidence="3 5">
    <name type="scientific">Mya arenaria</name>
    <name type="common">Soft-shell clam</name>
    <dbReference type="NCBI Taxonomy" id="6604"/>
    <lineage>
        <taxon>Eukaryota</taxon>
        <taxon>Metazoa</taxon>
        <taxon>Spiralia</taxon>
        <taxon>Lophotrochozoa</taxon>
        <taxon>Mollusca</taxon>
        <taxon>Bivalvia</taxon>
        <taxon>Autobranchia</taxon>
        <taxon>Heteroconchia</taxon>
        <taxon>Euheterodonta</taxon>
        <taxon>Imparidentia</taxon>
        <taxon>Neoheterodontei</taxon>
        <taxon>Myida</taxon>
        <taxon>Myoidea</taxon>
        <taxon>Myidae</taxon>
        <taxon>Mya</taxon>
    </lineage>
</organism>
<feature type="region of interest" description="Disordered" evidence="1">
    <location>
        <begin position="19"/>
        <end position="50"/>
    </location>
</feature>
<keyword evidence="2" id="KW-0812">Transmembrane</keyword>
<dbReference type="InterPro" id="IPR050327">
    <property type="entry name" value="Proton-linked_MCT"/>
</dbReference>
<dbReference type="EMBL" id="CP111022">
    <property type="protein sequence ID" value="WAR20077.1"/>
    <property type="molecule type" value="Genomic_DNA"/>
</dbReference>
<feature type="transmembrane region" description="Helical" evidence="2">
    <location>
        <begin position="122"/>
        <end position="145"/>
    </location>
</feature>
<reference evidence="3" key="1">
    <citation type="submission" date="2022-11" db="EMBL/GenBank/DDBJ databases">
        <title>Centuries of genome instability and evolution in soft-shell clam transmissible cancer (bioRxiv).</title>
        <authorList>
            <person name="Hart S.F.M."/>
            <person name="Yonemitsu M.A."/>
            <person name="Giersch R.M."/>
            <person name="Beal B.F."/>
            <person name="Arriagada G."/>
            <person name="Davis B.W."/>
            <person name="Ostrander E.A."/>
            <person name="Goff S.P."/>
            <person name="Metzger M.J."/>
        </authorList>
    </citation>
    <scope>NUCLEOTIDE SEQUENCE</scope>
    <source>
        <strain evidence="3">MELC-2E11</strain>
        <tissue evidence="3">Siphon/mantle</tissue>
    </source>
</reference>
<dbReference type="PANTHER" id="PTHR11360">
    <property type="entry name" value="MONOCARBOXYLATE TRANSPORTER"/>
    <property type="match status" value="1"/>
</dbReference>
<proteinExistence type="predicted"/>
<evidence type="ECO:0000313" key="4">
    <source>
        <dbReference type="EMBL" id="WAR20077.1"/>
    </source>
</evidence>
<dbReference type="SUPFAM" id="SSF103473">
    <property type="entry name" value="MFS general substrate transporter"/>
    <property type="match status" value="1"/>
</dbReference>
<dbReference type="Proteomes" id="UP001164746">
    <property type="component" value="Chromosome 11"/>
</dbReference>
<evidence type="ECO:0000313" key="5">
    <source>
        <dbReference type="Proteomes" id="UP001164746"/>
    </source>
</evidence>
<dbReference type="InterPro" id="IPR036259">
    <property type="entry name" value="MFS_trans_sf"/>
</dbReference>
<evidence type="ECO:0000256" key="1">
    <source>
        <dbReference type="SAM" id="MobiDB-lite"/>
    </source>
</evidence>
<dbReference type="PANTHER" id="PTHR11360:SF284">
    <property type="entry name" value="EG:103B4.3 PROTEIN-RELATED"/>
    <property type="match status" value="1"/>
</dbReference>
<protein>
    <submittedName>
        <fullName evidence="3">MOT12-like protein</fullName>
    </submittedName>
</protein>
<keyword evidence="2" id="KW-1133">Transmembrane helix</keyword>